<dbReference type="RefSeq" id="XP_040702123.1">
    <property type="nucleotide sequence ID" value="XM_040844972.1"/>
</dbReference>
<dbReference type="GeneID" id="63761045"/>
<dbReference type="OrthoDB" id="5428890at2759"/>
<dbReference type="STRING" id="1036612.A0A1L9TFV2"/>
<evidence type="ECO:0000313" key="1">
    <source>
        <dbReference type="EMBL" id="OJJ58317.1"/>
    </source>
</evidence>
<dbReference type="VEuPathDB" id="FungiDB:ASPSYDRAFT_32370"/>
<dbReference type="EMBL" id="KV878587">
    <property type="protein sequence ID" value="OJJ58317.1"/>
    <property type="molecule type" value="Genomic_DNA"/>
</dbReference>
<keyword evidence="2" id="KW-1185">Reference proteome</keyword>
<dbReference type="AlphaFoldDB" id="A0A1L9TFV2"/>
<reference evidence="2" key="1">
    <citation type="journal article" date="2017" name="Genome Biol.">
        <title>Comparative genomics reveals high biological diversity and specific adaptations in the industrially and medically important fungal genus Aspergillus.</title>
        <authorList>
            <person name="de Vries R.P."/>
            <person name="Riley R."/>
            <person name="Wiebenga A."/>
            <person name="Aguilar-Osorio G."/>
            <person name="Amillis S."/>
            <person name="Uchima C.A."/>
            <person name="Anderluh G."/>
            <person name="Asadollahi M."/>
            <person name="Askin M."/>
            <person name="Barry K."/>
            <person name="Battaglia E."/>
            <person name="Bayram O."/>
            <person name="Benocci T."/>
            <person name="Braus-Stromeyer S.A."/>
            <person name="Caldana C."/>
            <person name="Canovas D."/>
            <person name="Cerqueira G.C."/>
            <person name="Chen F."/>
            <person name="Chen W."/>
            <person name="Choi C."/>
            <person name="Clum A."/>
            <person name="Dos Santos R.A."/>
            <person name="Damasio A.R."/>
            <person name="Diallinas G."/>
            <person name="Emri T."/>
            <person name="Fekete E."/>
            <person name="Flipphi M."/>
            <person name="Freyberg S."/>
            <person name="Gallo A."/>
            <person name="Gournas C."/>
            <person name="Habgood R."/>
            <person name="Hainaut M."/>
            <person name="Harispe M.L."/>
            <person name="Henrissat B."/>
            <person name="Hilden K.S."/>
            <person name="Hope R."/>
            <person name="Hossain A."/>
            <person name="Karabika E."/>
            <person name="Karaffa L."/>
            <person name="Karanyi Z."/>
            <person name="Krasevec N."/>
            <person name="Kuo A."/>
            <person name="Kusch H."/>
            <person name="LaButti K."/>
            <person name="Lagendijk E.L."/>
            <person name="Lapidus A."/>
            <person name="Levasseur A."/>
            <person name="Lindquist E."/>
            <person name="Lipzen A."/>
            <person name="Logrieco A.F."/>
            <person name="MacCabe A."/>
            <person name="Maekelae M.R."/>
            <person name="Malavazi I."/>
            <person name="Melin P."/>
            <person name="Meyer V."/>
            <person name="Mielnichuk N."/>
            <person name="Miskei M."/>
            <person name="Molnar A.P."/>
            <person name="Mule G."/>
            <person name="Ngan C.Y."/>
            <person name="Orejas M."/>
            <person name="Orosz E."/>
            <person name="Ouedraogo J.P."/>
            <person name="Overkamp K.M."/>
            <person name="Park H.-S."/>
            <person name="Perrone G."/>
            <person name="Piumi F."/>
            <person name="Punt P.J."/>
            <person name="Ram A.F."/>
            <person name="Ramon A."/>
            <person name="Rauscher S."/>
            <person name="Record E."/>
            <person name="Riano-Pachon D.M."/>
            <person name="Robert V."/>
            <person name="Roehrig J."/>
            <person name="Ruller R."/>
            <person name="Salamov A."/>
            <person name="Salih N.S."/>
            <person name="Samson R.A."/>
            <person name="Sandor E."/>
            <person name="Sanguinetti M."/>
            <person name="Schuetze T."/>
            <person name="Sepcic K."/>
            <person name="Shelest E."/>
            <person name="Sherlock G."/>
            <person name="Sophianopoulou V."/>
            <person name="Squina F.M."/>
            <person name="Sun H."/>
            <person name="Susca A."/>
            <person name="Todd R.B."/>
            <person name="Tsang A."/>
            <person name="Unkles S.E."/>
            <person name="van de Wiele N."/>
            <person name="van Rossen-Uffink D."/>
            <person name="Oliveira J.V."/>
            <person name="Vesth T.C."/>
            <person name="Visser J."/>
            <person name="Yu J.-H."/>
            <person name="Zhou M."/>
            <person name="Andersen M.R."/>
            <person name="Archer D.B."/>
            <person name="Baker S.E."/>
            <person name="Benoit I."/>
            <person name="Brakhage A.A."/>
            <person name="Braus G.H."/>
            <person name="Fischer R."/>
            <person name="Frisvad J.C."/>
            <person name="Goldman G.H."/>
            <person name="Houbraken J."/>
            <person name="Oakley B."/>
            <person name="Pocsi I."/>
            <person name="Scazzocchio C."/>
            <person name="Seiboth B."/>
            <person name="vanKuyk P.A."/>
            <person name="Wortman J."/>
            <person name="Dyer P.S."/>
            <person name="Grigoriev I.V."/>
        </authorList>
    </citation>
    <scope>NUCLEOTIDE SEQUENCE [LARGE SCALE GENOMIC DNA]</scope>
    <source>
        <strain evidence="2">CBS 593.65</strain>
    </source>
</reference>
<name>A0A1L9TFV2_9EURO</name>
<accession>A0A1L9TFV2</accession>
<protein>
    <submittedName>
        <fullName evidence="1">Uncharacterized protein</fullName>
    </submittedName>
</protein>
<sequence length="512" mass="57701">MAADPTLEQEGEAAAAPRGRDLAINELFGLHNREDRNKYPGVDHFFYHVEKVCFPQFAEFNKAIWDVMQIECTTDHSQKWEWCAHVIETCRSLQNSNPTVGALATEFLSAHGKPNIIFRELDEHLQFAIVEALLHTLCWLSATIMPVVEKHDLVDVRTSKGTAKAFSLTALYNGKTIICSVALNSTLSDIFQRINQAAVPTPMDMDGNRLTCATGDVLHEPCVTYASLRKYAGVRLKWVSSLSEHLSLDRNTNVLSVFRYPSVCAVRVLNRNKCEVIANITNRLLPGRHYARPNEVENEENVCQQVILSYRLLFGQSTASRNRLKEELVELVESTAESTRNGPFVLRCTGKARNAWKVIRSQWALFWQSKIFRKLLKDESGESTAESMPDDPFILQCIDEFPSSWKVWVGLAKPDPPFSPAILPARFRRDDGSIKEWSTYFARIHFDSFTWRLLAIQTFGNDHPPRAFLDYVMDPRAPMQRAAARVGVVAVVLAVSFGTVQASLAARQLVGA</sequence>
<proteinExistence type="predicted"/>
<evidence type="ECO:0000313" key="2">
    <source>
        <dbReference type="Proteomes" id="UP000184356"/>
    </source>
</evidence>
<dbReference type="Proteomes" id="UP000184356">
    <property type="component" value="Unassembled WGS sequence"/>
</dbReference>
<organism evidence="1 2">
    <name type="scientific">Aspergillus sydowii CBS 593.65</name>
    <dbReference type="NCBI Taxonomy" id="1036612"/>
    <lineage>
        <taxon>Eukaryota</taxon>
        <taxon>Fungi</taxon>
        <taxon>Dikarya</taxon>
        <taxon>Ascomycota</taxon>
        <taxon>Pezizomycotina</taxon>
        <taxon>Eurotiomycetes</taxon>
        <taxon>Eurotiomycetidae</taxon>
        <taxon>Eurotiales</taxon>
        <taxon>Aspergillaceae</taxon>
        <taxon>Aspergillus</taxon>
        <taxon>Aspergillus subgen. Nidulantes</taxon>
    </lineage>
</organism>
<gene>
    <name evidence="1" type="ORF">ASPSYDRAFT_32370</name>
</gene>